<dbReference type="Pfam" id="PF10336">
    <property type="entry name" value="DUF2420"/>
    <property type="match status" value="2"/>
</dbReference>
<evidence type="ECO:0000256" key="1">
    <source>
        <dbReference type="SAM" id="MobiDB-lite"/>
    </source>
</evidence>
<feature type="compositionally biased region" description="Acidic residues" evidence="1">
    <location>
        <begin position="667"/>
        <end position="682"/>
    </location>
</feature>
<name>A0A4S8ZQF9_AURPU</name>
<comment type="caution">
    <text evidence="2">The sequence shown here is derived from an EMBL/GenBank/DDBJ whole genome shotgun (WGS) entry which is preliminary data.</text>
</comment>
<feature type="compositionally biased region" description="Basic and acidic residues" evidence="1">
    <location>
        <begin position="55"/>
        <end position="68"/>
    </location>
</feature>
<dbReference type="Proteomes" id="UP000308802">
    <property type="component" value="Unassembled WGS sequence"/>
</dbReference>
<feature type="region of interest" description="Disordered" evidence="1">
    <location>
        <begin position="513"/>
        <end position="842"/>
    </location>
</feature>
<feature type="compositionally biased region" description="Basic and acidic residues" evidence="1">
    <location>
        <begin position="515"/>
        <end position="538"/>
    </location>
</feature>
<organism evidence="2 3">
    <name type="scientific">Aureobasidium pullulans</name>
    <name type="common">Black yeast</name>
    <name type="synonym">Pullularia pullulans</name>
    <dbReference type="NCBI Taxonomy" id="5580"/>
    <lineage>
        <taxon>Eukaryota</taxon>
        <taxon>Fungi</taxon>
        <taxon>Dikarya</taxon>
        <taxon>Ascomycota</taxon>
        <taxon>Pezizomycotina</taxon>
        <taxon>Dothideomycetes</taxon>
        <taxon>Dothideomycetidae</taxon>
        <taxon>Dothideales</taxon>
        <taxon>Saccotheciaceae</taxon>
        <taxon>Aureobasidium</taxon>
    </lineage>
</organism>
<feature type="compositionally biased region" description="Polar residues" evidence="1">
    <location>
        <begin position="285"/>
        <end position="300"/>
    </location>
</feature>
<feature type="compositionally biased region" description="Acidic residues" evidence="1">
    <location>
        <begin position="69"/>
        <end position="81"/>
    </location>
</feature>
<evidence type="ECO:0000313" key="3">
    <source>
        <dbReference type="Proteomes" id="UP000308802"/>
    </source>
</evidence>
<reference evidence="2 3" key="1">
    <citation type="submission" date="2018-10" db="EMBL/GenBank/DDBJ databases">
        <title>Fifty Aureobasidium pullulans genomes reveal a recombining polyextremotolerant generalist.</title>
        <authorList>
            <person name="Gostincar C."/>
            <person name="Turk M."/>
            <person name="Zajc J."/>
            <person name="Gunde-Cimerman N."/>
        </authorList>
    </citation>
    <scope>NUCLEOTIDE SEQUENCE [LARGE SCALE GENOMIC DNA]</scope>
    <source>
        <strain evidence="2 3">EXF-10659</strain>
    </source>
</reference>
<feature type="compositionally biased region" description="Acidic residues" evidence="1">
    <location>
        <begin position="582"/>
        <end position="594"/>
    </location>
</feature>
<feature type="compositionally biased region" description="Acidic residues" evidence="1">
    <location>
        <begin position="96"/>
        <end position="111"/>
    </location>
</feature>
<feature type="compositionally biased region" description="Polar residues" evidence="1">
    <location>
        <begin position="718"/>
        <end position="730"/>
    </location>
</feature>
<protein>
    <submittedName>
        <fullName evidence="2">Uncharacterized protein</fullName>
    </submittedName>
</protein>
<feature type="compositionally biased region" description="Basic and acidic residues" evidence="1">
    <location>
        <begin position="683"/>
        <end position="701"/>
    </location>
</feature>
<feature type="compositionally biased region" description="Polar residues" evidence="1">
    <location>
        <begin position="162"/>
        <end position="179"/>
    </location>
</feature>
<dbReference type="EMBL" id="QZAO01000446">
    <property type="protein sequence ID" value="THW68482.1"/>
    <property type="molecule type" value="Genomic_DNA"/>
</dbReference>
<feature type="region of interest" description="Disordered" evidence="1">
    <location>
        <begin position="277"/>
        <end position="316"/>
    </location>
</feature>
<feature type="compositionally biased region" description="Acidic residues" evidence="1">
    <location>
        <begin position="781"/>
        <end position="799"/>
    </location>
</feature>
<dbReference type="AlphaFoldDB" id="A0A4S8ZQF9"/>
<proteinExistence type="predicted"/>
<feature type="compositionally biased region" description="Basic and acidic residues" evidence="1">
    <location>
        <begin position="615"/>
        <end position="639"/>
    </location>
</feature>
<evidence type="ECO:0000313" key="2">
    <source>
        <dbReference type="EMBL" id="THW68482.1"/>
    </source>
</evidence>
<feature type="compositionally biased region" description="Acidic residues" evidence="1">
    <location>
        <begin position="29"/>
        <end position="39"/>
    </location>
</feature>
<gene>
    <name evidence="2" type="ORF">D6D19_08892</name>
</gene>
<feature type="compositionally biased region" description="Low complexity" evidence="1">
    <location>
        <begin position="40"/>
        <end position="54"/>
    </location>
</feature>
<feature type="compositionally biased region" description="Polar residues" evidence="1">
    <location>
        <begin position="1"/>
        <end position="24"/>
    </location>
</feature>
<accession>A0A4S8ZQF9</accession>
<sequence>MATALQPTFGLQQPEDSMEISSEYGNMDADIDIDLDAPDAVDTNMQSFQQQSFQQDDHHMQEDPKSDRLDDDLMIDDSNLDDPDRIMQDDAPVPQEQDEELLDFSEDEEDVPMNPAEHTEPESHLEPQYQAPIEQSAPVEEPVEHVQSEVASDLLTEGVQPVDNTATQTEDTQQQSEAQQPIRDQDATNEKPENVAQAQSTHEVTSEPQPETEEEAQPSPAADSAEQTKPPAHETVIESTEFPNAINDNVDESAHAAHPTENEHKEQGNDNVETGVAQEADEESFQPSLTRQETDLSNYTVPEDYSRERQANSPTVTGLHPTIVEYQENEVYLFPSRDPAVPEQYLLQNENLVTTSLGDLLQACRTALGDGISEDEELVLGVEELDLYVSEVSFEHLAFSSYTATNNVHQDSTPAFSTSFSELLDMYLQLHRLDGNDNPPPFRVSLTTKTRFSNRMAAITQAISEGKGFSQLSFLQYYEYDEPTELPDEDFDDDFDELAKPDEQQHLIENGRQAATEEEHTTEDHPAPQAEEQHHEQTDPAQHVEGQVGEYEGESSVQHDAPADAVDQSEYTQDETQYFDAQGDESELVGETDQDDHSSAAPHSTTGDAGAVVQDEVHHDEQSHDDNAQHDQASEHVTQEESPEELAEIEQQHANGEEESLFGLGEFFDENYDYQDGEVNEVEDAHAHEEQVVDDDSHFQAEEDVEASAAEAQHDPAATSSEGSAQAQVSETEDGSAQDAEQLNVADELVTETEPVAENGSTTADTIVGQATAKRHSPRVEDDDYEEINFDDEDEEGYGDDGAGLAPVLTNTSRKASPGGKRSFSELDQVDDEQDNKKARAS</sequence>
<dbReference type="InterPro" id="IPR018822">
    <property type="entry name" value="UPF0646"/>
</dbReference>
<feature type="compositionally biased region" description="Basic and acidic residues" evidence="1">
    <location>
        <begin position="183"/>
        <end position="193"/>
    </location>
</feature>
<feature type="region of interest" description="Disordered" evidence="1">
    <location>
        <begin position="1"/>
        <end position="243"/>
    </location>
</feature>